<dbReference type="AlphaFoldDB" id="A0A4R0YPE6"/>
<reference evidence="2 3" key="1">
    <citation type="submission" date="2019-02" db="EMBL/GenBank/DDBJ databases">
        <title>Dyella amyloliquefaciens sp. nov., isolated from forest soil.</title>
        <authorList>
            <person name="Gao Z.-H."/>
            <person name="Qiu L.-H."/>
        </authorList>
    </citation>
    <scope>NUCLEOTIDE SEQUENCE [LARGE SCALE GENOMIC DNA]</scope>
    <source>
        <strain evidence="2 3">KACC 12747</strain>
    </source>
</reference>
<organism evidence="2 3">
    <name type="scientific">Dyella soli</name>
    <dbReference type="NCBI Taxonomy" id="522319"/>
    <lineage>
        <taxon>Bacteria</taxon>
        <taxon>Pseudomonadati</taxon>
        <taxon>Pseudomonadota</taxon>
        <taxon>Gammaproteobacteria</taxon>
        <taxon>Lysobacterales</taxon>
        <taxon>Rhodanobacteraceae</taxon>
        <taxon>Dyella</taxon>
    </lineage>
</organism>
<gene>
    <name evidence="2" type="ORF">EZM97_26710</name>
</gene>
<comment type="caution">
    <text evidence="2">The sequence shown here is derived from an EMBL/GenBank/DDBJ whole genome shotgun (WGS) entry which is preliminary data.</text>
</comment>
<evidence type="ECO:0000256" key="1">
    <source>
        <dbReference type="SAM" id="MobiDB-lite"/>
    </source>
</evidence>
<name>A0A4R0YPE6_9GAMM</name>
<evidence type="ECO:0000313" key="2">
    <source>
        <dbReference type="EMBL" id="TCI08236.1"/>
    </source>
</evidence>
<dbReference type="Proteomes" id="UP000291822">
    <property type="component" value="Unassembled WGS sequence"/>
</dbReference>
<dbReference type="RefSeq" id="WP_131151823.1">
    <property type="nucleotide sequence ID" value="NZ_SJTG01000004.1"/>
</dbReference>
<protein>
    <submittedName>
        <fullName evidence="2">Uncharacterized protein</fullName>
    </submittedName>
</protein>
<keyword evidence="3" id="KW-1185">Reference proteome</keyword>
<feature type="region of interest" description="Disordered" evidence="1">
    <location>
        <begin position="52"/>
        <end position="77"/>
    </location>
</feature>
<proteinExistence type="predicted"/>
<accession>A0A4R0YPE6</accession>
<evidence type="ECO:0000313" key="3">
    <source>
        <dbReference type="Proteomes" id="UP000291822"/>
    </source>
</evidence>
<dbReference type="EMBL" id="SJTG01000004">
    <property type="protein sequence ID" value="TCI08236.1"/>
    <property type="molecule type" value="Genomic_DNA"/>
</dbReference>
<sequence>MKLLRDFFRLRTAGRALAGGRRASVGRAWTITVPAPLEKPQAQVIDMHWTSNTKGQRPEARWHGHAAKPALRLVSSH</sequence>